<proteinExistence type="predicted"/>
<accession>A0AAW4W5H1</accession>
<organism evidence="1 2">
    <name type="scientific">Blautia fusiformis</name>
    <dbReference type="NCBI Taxonomy" id="2881264"/>
    <lineage>
        <taxon>Bacteria</taxon>
        <taxon>Bacillati</taxon>
        <taxon>Bacillota</taxon>
        <taxon>Clostridia</taxon>
        <taxon>Lachnospirales</taxon>
        <taxon>Lachnospiraceae</taxon>
        <taxon>Blautia</taxon>
    </lineage>
</organism>
<name>A0AAW4W5H1_9FIRM</name>
<reference evidence="1 2" key="1">
    <citation type="submission" date="2021-10" db="EMBL/GenBank/DDBJ databases">
        <title>Anaerobic single-cell dispensing facilitates the cultivation of human gut bacteria.</title>
        <authorList>
            <person name="Afrizal A."/>
        </authorList>
    </citation>
    <scope>NUCLEOTIDE SEQUENCE [LARGE SCALE GENOMIC DNA]</scope>
    <source>
        <strain evidence="1 2">CLA-AA-H217</strain>
    </source>
</reference>
<dbReference type="RefSeq" id="WP_227589015.1">
    <property type="nucleotide sequence ID" value="NZ_JAJEQQ010000023.1"/>
</dbReference>
<dbReference type="Proteomes" id="UP001198612">
    <property type="component" value="Unassembled WGS sequence"/>
</dbReference>
<evidence type="ECO:0000313" key="1">
    <source>
        <dbReference type="EMBL" id="MCC2228753.1"/>
    </source>
</evidence>
<evidence type="ECO:0000313" key="2">
    <source>
        <dbReference type="Proteomes" id="UP001198612"/>
    </source>
</evidence>
<gene>
    <name evidence="1" type="ORF">LKD40_13220</name>
</gene>
<sequence>MEIRSIRIDFDKDTLEINGKKVEKPVIVTILGPDGWPIQKLFNPESYIPESVKRLKVIVSGSEEAAKKDEISKIFSQRIRGFNAHPNDLPVITAVIEAMRDCTIEQAEAILDDALKIIKTMTRIR</sequence>
<dbReference type="EMBL" id="JAJEQQ010000023">
    <property type="protein sequence ID" value="MCC2228753.1"/>
    <property type="molecule type" value="Genomic_DNA"/>
</dbReference>
<dbReference type="AlphaFoldDB" id="A0AAW4W5H1"/>
<keyword evidence="2" id="KW-1185">Reference proteome</keyword>
<protein>
    <submittedName>
        <fullName evidence="1">Uncharacterized protein</fullName>
    </submittedName>
</protein>
<comment type="caution">
    <text evidence="1">The sequence shown here is derived from an EMBL/GenBank/DDBJ whole genome shotgun (WGS) entry which is preliminary data.</text>
</comment>